<dbReference type="GO" id="GO:0005829">
    <property type="term" value="C:cytosol"/>
    <property type="evidence" value="ECO:0007669"/>
    <property type="project" value="GOC"/>
</dbReference>
<gene>
    <name evidence="5" type="ORF">GBAR_LOCUS1685</name>
</gene>
<organism evidence="5 6">
    <name type="scientific">Geodia barretti</name>
    <name type="common">Barrett's horny sponge</name>
    <dbReference type="NCBI Taxonomy" id="519541"/>
    <lineage>
        <taxon>Eukaryota</taxon>
        <taxon>Metazoa</taxon>
        <taxon>Porifera</taxon>
        <taxon>Demospongiae</taxon>
        <taxon>Heteroscleromorpha</taxon>
        <taxon>Tetractinellida</taxon>
        <taxon>Astrophorina</taxon>
        <taxon>Geodiidae</taxon>
        <taxon>Geodia</taxon>
    </lineage>
</organism>
<reference evidence="5" key="1">
    <citation type="submission" date="2023-03" db="EMBL/GenBank/DDBJ databases">
        <authorList>
            <person name="Steffen K."/>
            <person name="Cardenas P."/>
        </authorList>
    </citation>
    <scope>NUCLEOTIDE SEQUENCE</scope>
</reference>
<evidence type="ECO:0000259" key="4">
    <source>
        <dbReference type="Pfam" id="PF10475"/>
    </source>
</evidence>
<feature type="domain" description="Vacuolar protein sorting-associated protein 54 N-terminal" evidence="4">
    <location>
        <begin position="2"/>
        <end position="73"/>
    </location>
</feature>
<dbReference type="GO" id="GO:0015031">
    <property type="term" value="P:protein transport"/>
    <property type="evidence" value="ECO:0007669"/>
    <property type="project" value="UniProtKB-KW"/>
</dbReference>
<name>A0AA35QWZ5_GEOBA</name>
<keyword evidence="1" id="KW-0813">Transport</keyword>
<dbReference type="InterPro" id="IPR019515">
    <property type="entry name" value="VPS54_N"/>
</dbReference>
<dbReference type="GO" id="GO:0000149">
    <property type="term" value="F:SNARE binding"/>
    <property type="evidence" value="ECO:0007669"/>
    <property type="project" value="TreeGrafter"/>
</dbReference>
<dbReference type="Pfam" id="PF10475">
    <property type="entry name" value="Vps54_N"/>
    <property type="match status" value="1"/>
</dbReference>
<dbReference type="GO" id="GO:0042147">
    <property type="term" value="P:retrograde transport, endosome to Golgi"/>
    <property type="evidence" value="ECO:0007669"/>
    <property type="project" value="InterPro"/>
</dbReference>
<dbReference type="InterPro" id="IPR040047">
    <property type="entry name" value="VPS50"/>
</dbReference>
<sequence>MMRFTTTIHDQAYAVVADYVKKSGEDTTDDHNLKAPYASLCKLVKAEYFIPCLMEVCQVFWRIMFCYKEVKEWHNQGGLETQSESVDWTFDRSYVRTKLENGLLRVWRDVQQKVRPYILALDMSHFKYDDFIRVLDIVNRLISIGMEFCGEGSSSLQDSMRQQSLNYFKNYHRARLEELKIFLETEAWEVCPVRSTFSVHQLRVCLKVDVCNTFALCAGVSLHYFLQCQQNTIHRRIVAALHSLRRWQPFYSSDEIEEEVEEIMTMED</sequence>
<accession>A0AA35QWZ5</accession>
<proteinExistence type="predicted"/>
<dbReference type="GO" id="GO:1990745">
    <property type="term" value="C:EARP complex"/>
    <property type="evidence" value="ECO:0007669"/>
    <property type="project" value="InterPro"/>
</dbReference>
<evidence type="ECO:0000256" key="2">
    <source>
        <dbReference type="ARBA" id="ARBA00022927"/>
    </source>
</evidence>
<dbReference type="PANTHER" id="PTHR13258">
    <property type="entry name" value="SYNDETIN"/>
    <property type="match status" value="1"/>
</dbReference>
<keyword evidence="3" id="KW-0175">Coiled coil</keyword>
<protein>
    <submittedName>
        <fullName evidence="5">Syndetin</fullName>
    </submittedName>
</protein>
<evidence type="ECO:0000313" key="5">
    <source>
        <dbReference type="EMBL" id="CAI7995386.1"/>
    </source>
</evidence>
<keyword evidence="2" id="KW-0653">Protein transport</keyword>
<evidence type="ECO:0000256" key="1">
    <source>
        <dbReference type="ARBA" id="ARBA00022448"/>
    </source>
</evidence>
<comment type="caution">
    <text evidence="5">The sequence shown here is derived from an EMBL/GenBank/DDBJ whole genome shotgun (WGS) entry which is preliminary data.</text>
</comment>
<dbReference type="Proteomes" id="UP001174909">
    <property type="component" value="Unassembled WGS sequence"/>
</dbReference>
<keyword evidence="6" id="KW-1185">Reference proteome</keyword>
<evidence type="ECO:0000313" key="6">
    <source>
        <dbReference type="Proteomes" id="UP001174909"/>
    </source>
</evidence>
<evidence type="ECO:0000256" key="3">
    <source>
        <dbReference type="ARBA" id="ARBA00023054"/>
    </source>
</evidence>
<dbReference type="EMBL" id="CASHTH010000246">
    <property type="protein sequence ID" value="CAI7995386.1"/>
    <property type="molecule type" value="Genomic_DNA"/>
</dbReference>
<dbReference type="PANTHER" id="PTHR13258:SF0">
    <property type="entry name" value="SYNDETIN"/>
    <property type="match status" value="1"/>
</dbReference>
<dbReference type="GO" id="GO:0032456">
    <property type="term" value="P:endocytic recycling"/>
    <property type="evidence" value="ECO:0007669"/>
    <property type="project" value="InterPro"/>
</dbReference>
<dbReference type="AlphaFoldDB" id="A0AA35QWZ5"/>